<protein>
    <submittedName>
        <fullName evidence="1">Uncharacterized protein</fullName>
    </submittedName>
</protein>
<evidence type="ECO:0000313" key="1">
    <source>
        <dbReference type="EMBL" id="GMR48945.1"/>
    </source>
</evidence>
<dbReference type="AlphaFoldDB" id="A0AAN5I2C6"/>
<dbReference type="Proteomes" id="UP001328107">
    <property type="component" value="Unassembled WGS sequence"/>
</dbReference>
<proteinExistence type="predicted"/>
<reference evidence="2" key="1">
    <citation type="submission" date="2022-10" db="EMBL/GenBank/DDBJ databases">
        <title>Genome assembly of Pristionchus species.</title>
        <authorList>
            <person name="Yoshida K."/>
            <person name="Sommer R.J."/>
        </authorList>
    </citation>
    <scope>NUCLEOTIDE SEQUENCE [LARGE SCALE GENOMIC DNA]</scope>
    <source>
        <strain evidence="2">RS5460</strain>
    </source>
</reference>
<organism evidence="1 2">
    <name type="scientific">Pristionchus mayeri</name>
    <dbReference type="NCBI Taxonomy" id="1317129"/>
    <lineage>
        <taxon>Eukaryota</taxon>
        <taxon>Metazoa</taxon>
        <taxon>Ecdysozoa</taxon>
        <taxon>Nematoda</taxon>
        <taxon>Chromadorea</taxon>
        <taxon>Rhabditida</taxon>
        <taxon>Rhabditina</taxon>
        <taxon>Diplogasteromorpha</taxon>
        <taxon>Diplogasteroidea</taxon>
        <taxon>Neodiplogasteridae</taxon>
        <taxon>Pristionchus</taxon>
    </lineage>
</organism>
<gene>
    <name evidence="1" type="ORF">PMAYCL1PPCAC_19140</name>
</gene>
<dbReference type="EMBL" id="BTRK01000004">
    <property type="protein sequence ID" value="GMR48945.1"/>
    <property type="molecule type" value="Genomic_DNA"/>
</dbReference>
<evidence type="ECO:0000313" key="2">
    <source>
        <dbReference type="Proteomes" id="UP001328107"/>
    </source>
</evidence>
<name>A0AAN5I2C6_9BILA</name>
<keyword evidence="2" id="KW-1185">Reference proteome</keyword>
<comment type="caution">
    <text evidence="1">The sequence shown here is derived from an EMBL/GenBank/DDBJ whole genome shotgun (WGS) entry which is preliminary data.</text>
</comment>
<accession>A0AAN5I2C6</accession>
<sequence length="125" mass="14343">MCSEENFRHREGFEPAAPYSVIIVLESIALDQFHSISILADKLGKREVTDGVELILRECSRTGAVLVEESIAHLESSELISDEMRTSRTEQCVFSLNRFLQHYSHVKIDVIDRIICFLEQFDVLE</sequence>